<name>A0A9Q1GVL9_9CARY</name>
<gene>
    <name evidence="1" type="ORF">Cgig2_025498</name>
</gene>
<proteinExistence type="predicted"/>
<dbReference type="AlphaFoldDB" id="A0A9Q1GVL9"/>
<organism evidence="1 2">
    <name type="scientific">Carnegiea gigantea</name>
    <dbReference type="NCBI Taxonomy" id="171969"/>
    <lineage>
        <taxon>Eukaryota</taxon>
        <taxon>Viridiplantae</taxon>
        <taxon>Streptophyta</taxon>
        <taxon>Embryophyta</taxon>
        <taxon>Tracheophyta</taxon>
        <taxon>Spermatophyta</taxon>
        <taxon>Magnoliopsida</taxon>
        <taxon>eudicotyledons</taxon>
        <taxon>Gunneridae</taxon>
        <taxon>Pentapetalae</taxon>
        <taxon>Caryophyllales</taxon>
        <taxon>Cactineae</taxon>
        <taxon>Cactaceae</taxon>
        <taxon>Cactoideae</taxon>
        <taxon>Echinocereeae</taxon>
        <taxon>Carnegiea</taxon>
    </lineage>
</organism>
<evidence type="ECO:0000313" key="2">
    <source>
        <dbReference type="Proteomes" id="UP001153076"/>
    </source>
</evidence>
<keyword evidence="2" id="KW-1185">Reference proteome</keyword>
<sequence>MLLNEAEKLGVLYERTLRIMELAFTELRLSTFESWMWLNGDRIFEARFREKGEHEEEKTLLKHTLSGRNHGKEQGEREREGTSHTPFIMAFPPLHETREMADFVRDSFRWRWRSTTCPPRLLPDDYQDLCPRFMLSDVESAALEFELLEMVKVIFYAMPLKDAVELGIVSGSLVVDLKLTLEGLRWTSFEAWLSRSS</sequence>
<protein>
    <submittedName>
        <fullName evidence="1">Uncharacterized protein</fullName>
    </submittedName>
</protein>
<reference evidence="1" key="1">
    <citation type="submission" date="2022-04" db="EMBL/GenBank/DDBJ databases">
        <title>Carnegiea gigantea Genome sequencing and assembly v2.</title>
        <authorList>
            <person name="Copetti D."/>
            <person name="Sanderson M.J."/>
            <person name="Burquez A."/>
            <person name="Wojciechowski M.F."/>
        </authorList>
    </citation>
    <scope>NUCLEOTIDE SEQUENCE</scope>
    <source>
        <strain evidence="1">SGP5-SGP5p</strain>
        <tissue evidence="1">Aerial part</tissue>
    </source>
</reference>
<dbReference type="Proteomes" id="UP001153076">
    <property type="component" value="Unassembled WGS sequence"/>
</dbReference>
<dbReference type="EMBL" id="JAKOGI010001303">
    <property type="protein sequence ID" value="KAJ8426359.1"/>
    <property type="molecule type" value="Genomic_DNA"/>
</dbReference>
<evidence type="ECO:0000313" key="1">
    <source>
        <dbReference type="EMBL" id="KAJ8426359.1"/>
    </source>
</evidence>
<comment type="caution">
    <text evidence="1">The sequence shown here is derived from an EMBL/GenBank/DDBJ whole genome shotgun (WGS) entry which is preliminary data.</text>
</comment>
<accession>A0A9Q1GVL9</accession>